<name>A0A9X2ZZX2_9BACT</name>
<dbReference type="Proteomes" id="UP001155040">
    <property type="component" value="Unassembled WGS sequence"/>
</dbReference>
<dbReference type="GO" id="GO:0006313">
    <property type="term" value="P:DNA transposition"/>
    <property type="evidence" value="ECO:0007669"/>
    <property type="project" value="InterPro"/>
</dbReference>
<dbReference type="PANTHER" id="PTHR33055">
    <property type="entry name" value="TRANSPOSASE FOR INSERTION SEQUENCE ELEMENT IS1111A"/>
    <property type="match status" value="1"/>
</dbReference>
<reference evidence="3" key="1">
    <citation type="submission" date="2022-08" db="EMBL/GenBank/DDBJ databases">
        <title>Genomic Encyclopedia of Type Strains, Phase V (KMG-V): Genome sequencing to study the core and pangenomes of soil and plant-associated prokaryotes.</title>
        <authorList>
            <person name="Whitman W."/>
        </authorList>
    </citation>
    <scope>NUCLEOTIDE SEQUENCE</scope>
    <source>
        <strain evidence="3">SP3012</strain>
    </source>
</reference>
<dbReference type="Pfam" id="PF01548">
    <property type="entry name" value="DEDD_Tnp_IS110"/>
    <property type="match status" value="1"/>
</dbReference>
<evidence type="ECO:0000313" key="4">
    <source>
        <dbReference type="Proteomes" id="UP001155040"/>
    </source>
</evidence>
<evidence type="ECO:0000259" key="2">
    <source>
        <dbReference type="Pfam" id="PF01548"/>
    </source>
</evidence>
<evidence type="ECO:0000256" key="1">
    <source>
        <dbReference type="SAM" id="Coils"/>
    </source>
</evidence>
<dbReference type="GO" id="GO:0003677">
    <property type="term" value="F:DNA binding"/>
    <property type="evidence" value="ECO:0007669"/>
    <property type="project" value="InterPro"/>
</dbReference>
<feature type="coiled-coil region" evidence="1">
    <location>
        <begin position="140"/>
        <end position="167"/>
    </location>
</feature>
<dbReference type="EMBL" id="JANUBF010000028">
    <property type="protein sequence ID" value="MCS4037887.1"/>
    <property type="molecule type" value="Genomic_DNA"/>
</dbReference>
<proteinExistence type="predicted"/>
<gene>
    <name evidence="3" type="ORF">GGQ01_002976</name>
</gene>
<dbReference type="GO" id="GO:0004803">
    <property type="term" value="F:transposase activity"/>
    <property type="evidence" value="ECO:0007669"/>
    <property type="project" value="InterPro"/>
</dbReference>
<sequence length="198" mass="22175">MNLCVGVDISKGYADFCVTDGDGNIREEHQLDDTRPGHDRIRELVQGWDRTVSSNEDLLVGMEATGGMERNWLHLFGQIADETDLEVYCINPLILRRFAEQRLHAGKTDRISARLMADYLRSGGVEANSEGTGKSPRPGLRTLSRKTKELIGRATELKNELHALLQRVHPELALLRLRAHEPVGPEVNQTASDARRGR</sequence>
<comment type="caution">
    <text evidence="3">The sequence shown here is derived from an EMBL/GenBank/DDBJ whole genome shotgun (WGS) entry which is preliminary data.</text>
</comment>
<accession>A0A9X2ZZX2</accession>
<dbReference type="InterPro" id="IPR047650">
    <property type="entry name" value="Transpos_IS110"/>
</dbReference>
<evidence type="ECO:0000313" key="3">
    <source>
        <dbReference type="EMBL" id="MCS4037887.1"/>
    </source>
</evidence>
<dbReference type="RefSeq" id="WP_259091199.1">
    <property type="nucleotide sequence ID" value="NZ_JANTZY010000026.1"/>
</dbReference>
<protein>
    <submittedName>
        <fullName evidence="3">Transposase</fullName>
    </submittedName>
</protein>
<organism evidence="3 4">
    <name type="scientific">Salinibacter ruber</name>
    <dbReference type="NCBI Taxonomy" id="146919"/>
    <lineage>
        <taxon>Bacteria</taxon>
        <taxon>Pseudomonadati</taxon>
        <taxon>Rhodothermota</taxon>
        <taxon>Rhodothermia</taxon>
        <taxon>Rhodothermales</taxon>
        <taxon>Salinibacteraceae</taxon>
        <taxon>Salinibacter</taxon>
    </lineage>
</organism>
<feature type="domain" description="Transposase IS110-like N-terminal" evidence="2">
    <location>
        <begin position="5"/>
        <end position="170"/>
    </location>
</feature>
<dbReference type="InterPro" id="IPR002525">
    <property type="entry name" value="Transp_IS110-like_N"/>
</dbReference>
<dbReference type="AlphaFoldDB" id="A0A9X2ZZX2"/>
<keyword evidence="1" id="KW-0175">Coiled coil</keyword>